<sequence>MRRAGNTRRSFGSIRVIKRDDREYLEASYPTPRAAQLANPSLPKRITKIASKEFRPVLEAWLAEAQKAISYGQWTDPTIEKAEQKANETSFQQYAEKYVETHRKPDGSPLSPTTVLRHKEWLENYLLPAFGHMAMSAISMKDVQDWWNGFPVSKDGKGLSQRWNVYTLLRTIMTHAATQPIDDNGRTLIATNPCKLKVSRPRTEHEALIAEYSELEAIAHAMPDRLSLAIYLGGVVGLREGEICALTRKDIDVDNRRIIVNKSVKQLAEKGKPRRLLVDKPKTTSSYRKPPYPQWLTDRVENHLTVYVEDKPDALVFTSQRRGELIAPQTLRNQWYKALKAVPRLDGMHFHDLRHTALTHWGEAGASVAQLMEVAGHSELKTVTRYQQISLSQRRETARKLDEQYESTRNEHVENDARTIYKESAEATGEHDPLVDVLASLPVESQAQVLRAVDKGRQVRVISQLRPAEQVALLPLLL</sequence>
<evidence type="ECO:0000256" key="4">
    <source>
        <dbReference type="ARBA" id="ARBA00023172"/>
    </source>
</evidence>
<feature type="domain" description="Tyr recombinase" evidence="5">
    <location>
        <begin position="203"/>
        <end position="399"/>
    </location>
</feature>
<comment type="similarity">
    <text evidence="1">Belongs to the 'phage' integrase family.</text>
</comment>
<dbReference type="InterPro" id="IPR013762">
    <property type="entry name" value="Integrase-like_cat_sf"/>
</dbReference>
<keyword evidence="2" id="KW-0229">DNA integration</keyword>
<dbReference type="GO" id="GO:0003677">
    <property type="term" value="F:DNA binding"/>
    <property type="evidence" value="ECO:0007669"/>
    <property type="project" value="UniProtKB-KW"/>
</dbReference>
<gene>
    <name evidence="6" type="ORF">B9T39_03665</name>
</gene>
<dbReference type="InterPro" id="IPR011010">
    <property type="entry name" value="DNA_brk_join_enz"/>
</dbReference>
<evidence type="ECO:0000313" key="7">
    <source>
        <dbReference type="Proteomes" id="UP000243540"/>
    </source>
</evidence>
<dbReference type="InterPro" id="IPR004107">
    <property type="entry name" value="Integrase_SAM-like_N"/>
</dbReference>
<dbReference type="EMBL" id="NEKC01000007">
    <property type="protein sequence ID" value="OTA29226.1"/>
    <property type="molecule type" value="Genomic_DNA"/>
</dbReference>
<dbReference type="RefSeq" id="WP_086106478.1">
    <property type="nucleotide sequence ID" value="NZ_NEKC01000007.1"/>
</dbReference>
<organism evidence="6 7">
    <name type="scientific">Alloscardovia macacae</name>
    <dbReference type="NCBI Taxonomy" id="1160091"/>
    <lineage>
        <taxon>Bacteria</taxon>
        <taxon>Bacillati</taxon>
        <taxon>Actinomycetota</taxon>
        <taxon>Actinomycetes</taxon>
        <taxon>Bifidobacteriales</taxon>
        <taxon>Bifidobacteriaceae</taxon>
        <taxon>Alloscardovia</taxon>
    </lineage>
</organism>
<dbReference type="InterPro" id="IPR050090">
    <property type="entry name" value="Tyrosine_recombinase_XerCD"/>
</dbReference>
<dbReference type="Pfam" id="PF14659">
    <property type="entry name" value="Phage_int_SAM_3"/>
    <property type="match status" value="1"/>
</dbReference>
<dbReference type="SUPFAM" id="SSF56349">
    <property type="entry name" value="DNA breaking-rejoining enzymes"/>
    <property type="match status" value="1"/>
</dbReference>
<evidence type="ECO:0000313" key="6">
    <source>
        <dbReference type="EMBL" id="OTA29226.1"/>
    </source>
</evidence>
<dbReference type="PANTHER" id="PTHR30349">
    <property type="entry name" value="PHAGE INTEGRASE-RELATED"/>
    <property type="match status" value="1"/>
</dbReference>
<dbReference type="Gene3D" id="1.10.150.130">
    <property type="match status" value="1"/>
</dbReference>
<dbReference type="GO" id="GO:0015074">
    <property type="term" value="P:DNA integration"/>
    <property type="evidence" value="ECO:0007669"/>
    <property type="project" value="UniProtKB-KW"/>
</dbReference>
<protein>
    <recommendedName>
        <fullName evidence="5">Tyr recombinase domain-containing protein</fullName>
    </recommendedName>
</protein>
<dbReference type="Pfam" id="PF00589">
    <property type="entry name" value="Phage_integrase"/>
    <property type="match status" value="1"/>
</dbReference>
<evidence type="ECO:0000256" key="3">
    <source>
        <dbReference type="ARBA" id="ARBA00023125"/>
    </source>
</evidence>
<dbReference type="Proteomes" id="UP000243540">
    <property type="component" value="Unassembled WGS sequence"/>
</dbReference>
<comment type="caution">
    <text evidence="6">The sequence shown here is derived from an EMBL/GenBank/DDBJ whole genome shotgun (WGS) entry which is preliminary data.</text>
</comment>
<dbReference type="Gene3D" id="1.10.443.10">
    <property type="entry name" value="Intergrase catalytic core"/>
    <property type="match status" value="1"/>
</dbReference>
<evidence type="ECO:0000256" key="1">
    <source>
        <dbReference type="ARBA" id="ARBA00008857"/>
    </source>
</evidence>
<keyword evidence="4" id="KW-0233">DNA recombination</keyword>
<proteinExistence type="inferred from homology"/>
<dbReference type="InterPro" id="IPR002104">
    <property type="entry name" value="Integrase_catalytic"/>
</dbReference>
<keyword evidence="3" id="KW-0238">DNA-binding</keyword>
<name>A0A1Y2T0U8_9BIFI</name>
<dbReference type="PANTHER" id="PTHR30349:SF41">
    <property type="entry name" value="INTEGRASE_RECOMBINASE PROTEIN MJ0367-RELATED"/>
    <property type="match status" value="1"/>
</dbReference>
<dbReference type="GO" id="GO:0006310">
    <property type="term" value="P:DNA recombination"/>
    <property type="evidence" value="ECO:0007669"/>
    <property type="project" value="UniProtKB-KW"/>
</dbReference>
<evidence type="ECO:0000259" key="5">
    <source>
        <dbReference type="PROSITE" id="PS51898"/>
    </source>
</evidence>
<dbReference type="AlphaFoldDB" id="A0A1Y2T0U8"/>
<reference evidence="6 7" key="1">
    <citation type="submission" date="2017-04" db="EMBL/GenBank/DDBJ databases">
        <title>Draft genome sequences of Alloscardovia macacae UMA81211 and UMA81212 isolated from the feces of a rhesus macaque (Macaca mulatta).</title>
        <authorList>
            <person name="Albert K."/>
            <person name="Sela D.A."/>
        </authorList>
    </citation>
    <scope>NUCLEOTIDE SEQUENCE [LARGE SCALE GENOMIC DNA]</scope>
    <source>
        <strain evidence="6 7">UMA81212</strain>
    </source>
</reference>
<dbReference type="InterPro" id="IPR010998">
    <property type="entry name" value="Integrase_recombinase_N"/>
</dbReference>
<accession>A0A1Y2T0U8</accession>
<evidence type="ECO:0000256" key="2">
    <source>
        <dbReference type="ARBA" id="ARBA00022908"/>
    </source>
</evidence>
<dbReference type="PROSITE" id="PS51898">
    <property type="entry name" value="TYR_RECOMBINASE"/>
    <property type="match status" value="1"/>
</dbReference>
<dbReference type="CDD" id="cd01189">
    <property type="entry name" value="INT_ICEBs1_C_like"/>
    <property type="match status" value="1"/>
</dbReference>